<feature type="compositionally biased region" description="Basic and acidic residues" evidence="1">
    <location>
        <begin position="34"/>
        <end position="49"/>
    </location>
</feature>
<gene>
    <name evidence="2" type="ORF">BGHDH14_bgh03830</name>
</gene>
<feature type="region of interest" description="Disordered" evidence="1">
    <location>
        <begin position="1"/>
        <end position="49"/>
    </location>
</feature>
<evidence type="ECO:0000313" key="3">
    <source>
        <dbReference type="Proteomes" id="UP000015441"/>
    </source>
</evidence>
<dbReference type="HOGENOM" id="CLU_018153_8_2_1"/>
<reference evidence="2 3" key="1">
    <citation type="journal article" date="2010" name="Science">
        <title>Genome expansion and gene loss in powdery mildew fungi reveal tradeoffs in extreme parasitism.</title>
        <authorList>
            <person name="Spanu P.D."/>
            <person name="Abbott J.C."/>
            <person name="Amselem J."/>
            <person name="Burgis T.A."/>
            <person name="Soanes D.M."/>
            <person name="Stueber K."/>
            <person name="Ver Loren van Themaat E."/>
            <person name="Brown J.K.M."/>
            <person name="Butcher S.A."/>
            <person name="Gurr S.J."/>
            <person name="Lebrun M.-H."/>
            <person name="Ridout C.J."/>
            <person name="Schulze-Lefert P."/>
            <person name="Talbot N.J."/>
            <person name="Ahmadinejad N."/>
            <person name="Ametz C."/>
            <person name="Barton G.R."/>
            <person name="Benjdia M."/>
            <person name="Bidzinski P."/>
            <person name="Bindschedler L.V."/>
            <person name="Both M."/>
            <person name="Brewer M.T."/>
            <person name="Cadle-Davidson L."/>
            <person name="Cadle-Davidson M.M."/>
            <person name="Collemare J."/>
            <person name="Cramer R."/>
            <person name="Frenkel O."/>
            <person name="Godfrey D."/>
            <person name="Harriman J."/>
            <person name="Hoede C."/>
            <person name="King B.C."/>
            <person name="Klages S."/>
            <person name="Kleemann J."/>
            <person name="Knoll D."/>
            <person name="Koti P.S."/>
            <person name="Kreplak J."/>
            <person name="Lopez-Ruiz F.J."/>
            <person name="Lu X."/>
            <person name="Maekawa T."/>
            <person name="Mahanil S."/>
            <person name="Micali C."/>
            <person name="Milgroom M.G."/>
            <person name="Montana G."/>
            <person name="Noir S."/>
            <person name="O'Connell R.J."/>
            <person name="Oberhaensli S."/>
            <person name="Parlange F."/>
            <person name="Pedersen C."/>
            <person name="Quesneville H."/>
            <person name="Reinhardt R."/>
            <person name="Rott M."/>
            <person name="Sacristan S."/>
            <person name="Schmidt S.M."/>
            <person name="Schoen M."/>
            <person name="Skamnioti P."/>
            <person name="Sommer H."/>
            <person name="Stephens A."/>
            <person name="Takahara H."/>
            <person name="Thordal-Christensen H."/>
            <person name="Vigouroux M."/>
            <person name="Wessling R."/>
            <person name="Wicker T."/>
            <person name="Panstruga R."/>
        </authorList>
    </citation>
    <scope>NUCLEOTIDE SEQUENCE [LARGE SCALE GENOMIC DNA]</scope>
    <source>
        <strain evidence="2">DH14</strain>
    </source>
</reference>
<protein>
    <submittedName>
        <fullName evidence="2">EKA-like protein</fullName>
    </submittedName>
</protein>
<keyword evidence="3" id="KW-1185">Reference proteome</keyword>
<sequence>MIGSVETVGEFPQPSSVPNEIGESSKPPPTAPKSSEKTATKADCPPELRPIVEAEQRRAAEAAANLALCSAAISGVETTLLTFTNGSNRQIVDSMSVYLRAAIAQYRASGSATTPPVLSPRQANPLPWDPDARSTPILAAPVQPSKSNWAPVAKN</sequence>
<dbReference type="Proteomes" id="UP000015441">
    <property type="component" value="Unassembled WGS sequence"/>
</dbReference>
<evidence type="ECO:0000313" key="2">
    <source>
        <dbReference type="EMBL" id="CCU75331.1"/>
    </source>
</evidence>
<evidence type="ECO:0000256" key="1">
    <source>
        <dbReference type="SAM" id="MobiDB-lite"/>
    </source>
</evidence>
<comment type="caution">
    <text evidence="2">The sequence shown here is derived from an EMBL/GenBank/DDBJ whole genome shotgun (WGS) entry which is preliminary data.</text>
</comment>
<name>N1J6J7_BLUG1</name>
<dbReference type="InParanoid" id="N1J6J7"/>
<dbReference type="AlphaFoldDB" id="N1J6J7"/>
<dbReference type="EMBL" id="CAUH01001206">
    <property type="protein sequence ID" value="CCU75331.1"/>
    <property type="molecule type" value="Genomic_DNA"/>
</dbReference>
<proteinExistence type="predicted"/>
<feature type="region of interest" description="Disordered" evidence="1">
    <location>
        <begin position="109"/>
        <end position="155"/>
    </location>
</feature>
<accession>N1J6J7</accession>
<organism evidence="2 3">
    <name type="scientific">Blumeria graminis f. sp. hordei (strain DH14)</name>
    <name type="common">Barley powdery mildew</name>
    <name type="synonym">Oidium monilioides f. sp. hordei</name>
    <dbReference type="NCBI Taxonomy" id="546991"/>
    <lineage>
        <taxon>Eukaryota</taxon>
        <taxon>Fungi</taxon>
        <taxon>Dikarya</taxon>
        <taxon>Ascomycota</taxon>
        <taxon>Pezizomycotina</taxon>
        <taxon>Leotiomycetes</taxon>
        <taxon>Erysiphales</taxon>
        <taxon>Erysiphaceae</taxon>
        <taxon>Blumeria</taxon>
        <taxon>Blumeria hordei</taxon>
    </lineage>
</organism>